<evidence type="ECO:0000313" key="2">
    <source>
        <dbReference type="Proteomes" id="UP000078540"/>
    </source>
</evidence>
<proteinExistence type="predicted"/>
<accession>A0A195BTG5</accession>
<feature type="non-terminal residue" evidence="1">
    <location>
        <position position="1"/>
    </location>
</feature>
<dbReference type="STRING" id="520822.A0A195BTG5"/>
<reference evidence="1 2" key="1">
    <citation type="submission" date="2015-09" db="EMBL/GenBank/DDBJ databases">
        <title>Atta colombica WGS genome.</title>
        <authorList>
            <person name="Nygaard S."/>
            <person name="Hu H."/>
            <person name="Boomsma J."/>
            <person name="Zhang G."/>
        </authorList>
    </citation>
    <scope>NUCLEOTIDE SEQUENCE [LARGE SCALE GENOMIC DNA]</scope>
    <source>
        <strain evidence="1">Treedump-2</strain>
        <tissue evidence="1">Whole body</tissue>
    </source>
</reference>
<dbReference type="EMBL" id="KQ976417">
    <property type="protein sequence ID" value="KYM89719.1"/>
    <property type="molecule type" value="Genomic_DNA"/>
</dbReference>
<protein>
    <recommendedName>
        <fullName evidence="3">Aldehyde dehydrogenase domain-containing protein</fullName>
    </recommendedName>
</protein>
<evidence type="ECO:0008006" key="3">
    <source>
        <dbReference type="Google" id="ProtNLM"/>
    </source>
</evidence>
<keyword evidence="2" id="KW-1185">Reference proteome</keyword>
<dbReference type="AlphaFoldDB" id="A0A195BTG5"/>
<gene>
    <name evidence="1" type="ORF">ALC53_02031</name>
</gene>
<organism evidence="1 2">
    <name type="scientific">Atta colombica</name>
    <dbReference type="NCBI Taxonomy" id="520822"/>
    <lineage>
        <taxon>Eukaryota</taxon>
        <taxon>Metazoa</taxon>
        <taxon>Ecdysozoa</taxon>
        <taxon>Arthropoda</taxon>
        <taxon>Hexapoda</taxon>
        <taxon>Insecta</taxon>
        <taxon>Pterygota</taxon>
        <taxon>Neoptera</taxon>
        <taxon>Endopterygota</taxon>
        <taxon>Hymenoptera</taxon>
        <taxon>Apocrita</taxon>
        <taxon>Aculeata</taxon>
        <taxon>Formicoidea</taxon>
        <taxon>Formicidae</taxon>
        <taxon>Myrmicinae</taxon>
        <taxon>Atta</taxon>
    </lineage>
</organism>
<dbReference type="Proteomes" id="UP000078540">
    <property type="component" value="Unassembled WGS sequence"/>
</dbReference>
<name>A0A195BTG5_9HYME</name>
<sequence length="229" mass="26720">SDLIFINTYMDFHGSTLLWIYKHLSIHYLTNTEFAMSNITYQNESINQNKKSNMNLVHLSPIVKINDISIGNLFYDSAWQKPVKGIYWKHNGSLWANATYTNIKKAKKGFKTWNNMSIKTRIQMLSKFMSKLKLTGYMKLTIIIERRIKFPYLYESIQGHIENETIEVLYTRKSLGVTILKEENENILFFRLIQTLIAGNSVIVMFDANFCNPSDDLSSVIILRHVFDV</sequence>
<evidence type="ECO:0000313" key="1">
    <source>
        <dbReference type="EMBL" id="KYM89719.1"/>
    </source>
</evidence>